<dbReference type="InterPro" id="IPR016162">
    <property type="entry name" value="Ald_DH_N"/>
</dbReference>
<dbReference type="OrthoDB" id="6882680at2"/>
<evidence type="ECO:0000256" key="2">
    <source>
        <dbReference type="ARBA" id="ARBA00023002"/>
    </source>
</evidence>
<dbReference type="SUPFAM" id="SSF53720">
    <property type="entry name" value="ALDH-like"/>
    <property type="match status" value="1"/>
</dbReference>
<reference evidence="5" key="1">
    <citation type="submission" date="2016-02" db="EMBL/GenBank/DDBJ databases">
        <authorList>
            <person name="Holder M.E."/>
            <person name="Ajami N.J."/>
            <person name="Petrosino J.F."/>
        </authorList>
    </citation>
    <scope>NUCLEOTIDE SEQUENCE [LARGE SCALE GENOMIC DNA]</scope>
    <source>
        <strain evidence="5">CCUG 36733</strain>
    </source>
</reference>
<dbReference type="Gene3D" id="3.40.605.10">
    <property type="entry name" value="Aldehyde Dehydrogenase, Chain A, domain 1"/>
    <property type="match status" value="1"/>
</dbReference>
<evidence type="ECO:0000313" key="4">
    <source>
        <dbReference type="EMBL" id="AMD86608.1"/>
    </source>
</evidence>
<proteinExistence type="inferred from homology"/>
<dbReference type="Proteomes" id="UP000065220">
    <property type="component" value="Chromosome"/>
</dbReference>
<evidence type="ECO:0000259" key="3">
    <source>
        <dbReference type="Pfam" id="PF00171"/>
    </source>
</evidence>
<sequence>MTQARTDVLNPWTGEIVGTVPSMGADEVRDVVSFCMSSQVDLLAHERAACLRRVARLIEQEAEDWARLISQESGLSLHDTRHEVSRALEVIEWGAVVAVTERGETWTSDVARGHADRVCCSFRGPMPGVALVVTPFNHPLNQVVHKLVPAIAAGARVVLKPSEKTPLTAIRFVNLLRAAGLPQQQVQVVTGDPEVVVGAALGCDEITSLAFTGSTRVGRMLGYQAGPRRMSLELGSIDSAIVLDTTDIARTAQTVLRGALANSGQRCTAVKRVVVVDDMADALVDAMVTGLADWTCGDPLDPATRIGTVIDETAASAAAAAVSAAVDMGARLVSGGERHGAQLVPMLVDHCRLGMTLVDSEVFAPIAPVIRVRDVDEAIEVANAGPYGLSCGVFTESLSKATQVSRCMRTGSVNINEVPGWRLEVTPFGGIGDSGMGVKEGIARMTEFFQFERLVSLDVR</sequence>
<dbReference type="Gene3D" id="3.40.309.10">
    <property type="entry name" value="Aldehyde Dehydrogenase, Chain A, domain 2"/>
    <property type="match status" value="1"/>
</dbReference>
<dbReference type="Pfam" id="PF00171">
    <property type="entry name" value="Aldedh"/>
    <property type="match status" value="1"/>
</dbReference>
<dbReference type="InterPro" id="IPR051020">
    <property type="entry name" value="ALDH-related_metabolic_enz"/>
</dbReference>
<dbReference type="EMBL" id="CP014228">
    <property type="protein sequence ID" value="AMD86608.1"/>
    <property type="molecule type" value="Genomic_DNA"/>
</dbReference>
<dbReference type="AlphaFoldDB" id="A0A0X8JDU9"/>
<protein>
    <recommendedName>
        <fullName evidence="3">Aldehyde dehydrogenase domain-containing protein</fullName>
    </recommendedName>
</protein>
<dbReference type="InterPro" id="IPR016163">
    <property type="entry name" value="Ald_DH_C"/>
</dbReference>
<evidence type="ECO:0000313" key="5">
    <source>
        <dbReference type="Proteomes" id="UP000065220"/>
    </source>
</evidence>
<dbReference type="PANTHER" id="PTHR42991:SF1">
    <property type="entry name" value="ALDEHYDE DEHYDROGENASE"/>
    <property type="match status" value="1"/>
</dbReference>
<gene>
    <name evidence="4" type="ORF">AXF14_02100</name>
</gene>
<dbReference type="RefSeq" id="WP_067940311.1">
    <property type="nucleotide sequence ID" value="NZ_CAUSVG010000025.1"/>
</dbReference>
<dbReference type="PROSITE" id="PS00070">
    <property type="entry name" value="ALDEHYDE_DEHYDR_CYS"/>
    <property type="match status" value="1"/>
</dbReference>
<feature type="domain" description="Aldehyde dehydrogenase" evidence="3">
    <location>
        <begin position="4"/>
        <end position="451"/>
    </location>
</feature>
<comment type="similarity">
    <text evidence="1">Belongs to the aldehyde dehydrogenase family.</text>
</comment>
<keyword evidence="5" id="KW-1185">Reference proteome</keyword>
<accession>A0A0X8JDU9</accession>
<dbReference type="PANTHER" id="PTHR42991">
    <property type="entry name" value="ALDEHYDE DEHYDROGENASE"/>
    <property type="match status" value="1"/>
</dbReference>
<evidence type="ECO:0000256" key="1">
    <source>
        <dbReference type="ARBA" id="ARBA00009986"/>
    </source>
</evidence>
<organism evidence="4 5">
    <name type="scientific">Actinomyces radicidentis</name>
    <dbReference type="NCBI Taxonomy" id="111015"/>
    <lineage>
        <taxon>Bacteria</taxon>
        <taxon>Bacillati</taxon>
        <taxon>Actinomycetota</taxon>
        <taxon>Actinomycetes</taxon>
        <taxon>Actinomycetales</taxon>
        <taxon>Actinomycetaceae</taxon>
        <taxon>Actinomyces</taxon>
    </lineage>
</organism>
<dbReference type="InterPro" id="IPR016161">
    <property type="entry name" value="Ald_DH/histidinol_DH"/>
</dbReference>
<keyword evidence="2" id="KW-0560">Oxidoreductase</keyword>
<dbReference type="KEGG" id="ard:AXF14_02100"/>
<dbReference type="InterPro" id="IPR016160">
    <property type="entry name" value="Ald_DH_CS_CYS"/>
</dbReference>
<dbReference type="GO" id="GO:0008911">
    <property type="term" value="F:lactaldehyde dehydrogenase (NAD+) activity"/>
    <property type="evidence" value="ECO:0007669"/>
    <property type="project" value="TreeGrafter"/>
</dbReference>
<name>A0A0X8JDU9_ACTRD</name>
<dbReference type="InterPro" id="IPR015590">
    <property type="entry name" value="Aldehyde_DH_dom"/>
</dbReference>
<dbReference type="STRING" id="111015.AXF14_02100"/>